<sequence>MFGRRLNKVDENQKTKEKIIDVIKSLNDRLRYLKQLYDVLPTDELQSFFKQSYQYVFHLFFENFCQVENNITRAFSKQNQIELDYVTNLLERILTLLPVLVHQRWQAHCICNIIKKYFVVCNSPQGVARGIRLFILWYQILGKNAVDDEHYLFKNLIRNWNQSLGISNNNTGTIKSNSEKTDLYDEPEKERFKTAPDYFRWVDIVPIWPKNANEHEPSVDRWLSYVLHTMSDTCKRVLWEPDHTASRIQKQEDCFRFLFNMFNKYYLPALFPTFSNENNIYDPNMPIAIPDINKIGIDRRRKQGCLCRTSYVMWLLPFINDVQSRDRTLTRVPPITAQQQPQSSTGPYMQPPNLTSLPSNMSVSTGGNIPMNDPTSPSYNEPYNILMGARNVATSSQTPPDSVMLEIGQNVVLSSRGYINFIHEIFRQSYLMSDDNGTAASHILRSVNNWIKEKQSRPVFMLEPESEHNLCRSSASSVTITSSSNLDNDTDNHLRLGLDRWLQIFMTQSFYMFLVRSGATEDQQMTTTYPQEQFQRDRLLAGLVTFYRKLPLRHTPDKTTWDLMLRVMLKVAQVSLPDKPPQFYNHSHVENTIKTLLYLFHSAALSISVELWNSLSDTLSSKVAWPEVIEQWDLTMRGLTKDLGRLVYNVETEVTTVNAMTTIRKGGKKIVQIGEQEHGNQAASSNENRTRRGRTLSSDDEHDLSDPRVMGTLTTTRRIRTNSDDSVLSHPFQPNRPALPTIISNHVGEALEQPIQYNLDENFTSNLPKQFTDKRSNLGIQIAKESPSPINEMHGLDSPTSEGLSEDFGGSSTGVGETNSIGSLQGAADSSIADGPSLSTKSSAFHIDSRSHSNTLSETNLLDQHMLPLTKEYPISYSTVDSLHSFPQDSTTIDSSDTAMGARDNSSLPLEPETAYTAWFRMLGSLGNINQIQSPDQHNRIMKTLYEIWKILCRIHEGSKQTRQGDVYFNEPPLLIFAPWLYEAIQTLPQTHREGKLSAYKLLCSIGVYNHDEPPSQEFLDMFLLTLYQGLNSGDQDIINAIISSCKADLFHRCWPSSTLLLPLFTDACCQIGQQASIVDGKTNPKVEALTILSSLVCFPNHFEQLDVFILKEKDYSTVTMDRAYLKRMIMRDLIKASEKDTMLESREIALCGLAIFICEELKHQRLESPIKPFMLFIVESLQSADSTMFAADMLRFLSSYATLLSNHRDNVSGNLYVLIIDGIINTLTFNIPSDVGSLLRNNVRIIKSLIFALLDWILHIPYHYLVNITSHNSPTIKTAQHQQQSIIQRTFSILIDLYRASDRLQREQQETTTTEEIPLSQSIKLCAKFAIICLLSEHSHFPISDDDASLVTSCVNEGHDWPNKYSQQQLQQQTDSVSQDSSSITDEMTVQSANIQLFVLHNDFLVSFVEIPSDCTTPTDENTTNETEENHQTASSLTSRSTICRTIVRDLCGKYCWDSYAWDISHESKAIVTSTVNKSMDLTWPSVSTYEPMVTTRGITVSINESDNLPTYKNQTPDVDILDKLLQYIYNQSPELAFYSDRTLTDVFPTPTVINKNDETGIIRMINEQETLEIDYYKNLLEKKQQQQLQPQQQVSQEKLDVPNSIQNKNRTHSNISNISSATTTIDQRNDRFALCRSHINQLGLILFENRNNIELLNTSKSNSNQLLREMKHLDTLHCRETHKIAVIYIGYGQEDKTAIFNNMSGSSNYEEFLLNLGWEVELSKHTGFKGGLHPLKNTYSVYYADTLVEIMFHVATKMGTSHNTNDEHHRKIRHIGNDEIQIIWTEHYHEYDRSIIASQFGDVLIVIHPLPNSLYRIRIDKTSQTTNFGPLFDGAIVDKFVLAELVRVTAVNASRARRTTLNNHCEFYEERHRIINSIIRTHKKESTYEDFLAKVFSPYATKTLCM</sequence>
<dbReference type="Proteomes" id="UP000681722">
    <property type="component" value="Unassembled WGS sequence"/>
</dbReference>
<dbReference type="InterPro" id="IPR046859">
    <property type="entry name" value="RGPA/RALGAPB_N"/>
</dbReference>
<dbReference type="GO" id="GO:0051056">
    <property type="term" value="P:regulation of small GTPase mediated signal transduction"/>
    <property type="evidence" value="ECO:0007669"/>
    <property type="project" value="InterPro"/>
</dbReference>
<protein>
    <recommendedName>
        <fullName evidence="4">Rap-GAP domain-containing protein</fullName>
    </recommendedName>
</protein>
<feature type="region of interest" description="Disordered" evidence="3">
    <location>
        <begin position="1589"/>
        <end position="1622"/>
    </location>
</feature>
<dbReference type="FunFam" id="3.40.50.11210:FF:000001">
    <property type="entry name" value="Ral GTPase-activating protein subunit alpha-1 isoform 1"/>
    <property type="match status" value="1"/>
</dbReference>
<accession>A0A814PNF8</accession>
<reference evidence="5" key="1">
    <citation type="submission" date="2021-02" db="EMBL/GenBank/DDBJ databases">
        <authorList>
            <person name="Nowell W R."/>
        </authorList>
    </citation>
    <scope>NUCLEOTIDE SEQUENCE</scope>
</reference>
<feature type="region of interest" description="Disordered" evidence="3">
    <location>
        <begin position="675"/>
        <end position="708"/>
    </location>
</feature>
<dbReference type="SUPFAM" id="SSF111347">
    <property type="entry name" value="Rap/Ran-GAP"/>
    <property type="match status" value="1"/>
</dbReference>
<keyword evidence="2" id="KW-0597">Phosphoprotein</keyword>
<proteinExistence type="predicted"/>
<dbReference type="PANTHER" id="PTHR10063:SF11">
    <property type="entry name" value="RHO GTPASE-ACTIVATING PROTEIN CG5521-RELATED"/>
    <property type="match status" value="1"/>
</dbReference>
<feature type="compositionally biased region" description="Polar residues" evidence="3">
    <location>
        <begin position="814"/>
        <end position="823"/>
    </location>
</feature>
<dbReference type="GO" id="GO:0005737">
    <property type="term" value="C:cytoplasm"/>
    <property type="evidence" value="ECO:0007669"/>
    <property type="project" value="TreeGrafter"/>
</dbReference>
<feature type="region of interest" description="Disordered" evidence="3">
    <location>
        <begin position="797"/>
        <end position="837"/>
    </location>
</feature>
<dbReference type="Pfam" id="PF02145">
    <property type="entry name" value="Rap_GAP"/>
    <property type="match status" value="1"/>
</dbReference>
<evidence type="ECO:0000313" key="6">
    <source>
        <dbReference type="EMBL" id="CAF3872979.1"/>
    </source>
</evidence>
<dbReference type="OrthoDB" id="19311at2759"/>
<dbReference type="Gene3D" id="3.40.50.11210">
    <property type="entry name" value="Rap/Ran-GAP"/>
    <property type="match status" value="1"/>
</dbReference>
<dbReference type="InterPro" id="IPR000331">
    <property type="entry name" value="Rap/Ran_GAP_dom"/>
</dbReference>
<name>A0A814PNF8_9BILA</name>
<evidence type="ECO:0000259" key="4">
    <source>
        <dbReference type="PROSITE" id="PS50085"/>
    </source>
</evidence>
<feature type="compositionally biased region" description="Low complexity" evidence="3">
    <location>
        <begin position="1589"/>
        <end position="1598"/>
    </location>
</feature>
<keyword evidence="7" id="KW-1185">Reference proteome</keyword>
<dbReference type="EMBL" id="CAJOBC010005697">
    <property type="protein sequence ID" value="CAF3872979.1"/>
    <property type="molecule type" value="Genomic_DNA"/>
</dbReference>
<dbReference type="PROSITE" id="PS50085">
    <property type="entry name" value="RAPGAP"/>
    <property type="match status" value="1"/>
</dbReference>
<dbReference type="GO" id="GO:0005634">
    <property type="term" value="C:nucleus"/>
    <property type="evidence" value="ECO:0007669"/>
    <property type="project" value="InterPro"/>
</dbReference>
<gene>
    <name evidence="5" type="ORF">GPM918_LOCUS19109</name>
    <name evidence="6" type="ORF">SRO942_LOCUS19106</name>
</gene>
<feature type="domain" description="Rap-GAP" evidence="4">
    <location>
        <begin position="1672"/>
        <end position="1880"/>
    </location>
</feature>
<dbReference type="Pfam" id="PF20412">
    <property type="entry name" value="RALGAPB_N"/>
    <property type="match status" value="1"/>
</dbReference>
<dbReference type="PANTHER" id="PTHR10063">
    <property type="entry name" value="TUBERIN"/>
    <property type="match status" value="1"/>
</dbReference>
<evidence type="ECO:0000313" key="7">
    <source>
        <dbReference type="Proteomes" id="UP000663829"/>
    </source>
</evidence>
<organism evidence="5 7">
    <name type="scientific">Didymodactylos carnosus</name>
    <dbReference type="NCBI Taxonomy" id="1234261"/>
    <lineage>
        <taxon>Eukaryota</taxon>
        <taxon>Metazoa</taxon>
        <taxon>Spiralia</taxon>
        <taxon>Gnathifera</taxon>
        <taxon>Rotifera</taxon>
        <taxon>Eurotatoria</taxon>
        <taxon>Bdelloidea</taxon>
        <taxon>Philodinida</taxon>
        <taxon>Philodinidae</taxon>
        <taxon>Didymodactylos</taxon>
    </lineage>
</organism>
<evidence type="ECO:0000256" key="3">
    <source>
        <dbReference type="SAM" id="MobiDB-lite"/>
    </source>
</evidence>
<comment type="caution">
    <text evidence="5">The sequence shown here is derived from an EMBL/GenBank/DDBJ whole genome shotgun (WGS) entry which is preliminary data.</text>
</comment>
<evidence type="ECO:0000256" key="2">
    <source>
        <dbReference type="ARBA" id="ARBA00022553"/>
    </source>
</evidence>
<evidence type="ECO:0000256" key="1">
    <source>
        <dbReference type="ARBA" id="ARBA00022468"/>
    </source>
</evidence>
<dbReference type="GO" id="GO:0005096">
    <property type="term" value="F:GTPase activator activity"/>
    <property type="evidence" value="ECO:0007669"/>
    <property type="project" value="UniProtKB-KW"/>
</dbReference>
<keyword evidence="1" id="KW-0343">GTPase activation</keyword>
<dbReference type="InterPro" id="IPR035974">
    <property type="entry name" value="Rap/Ran-GAP_sf"/>
</dbReference>
<dbReference type="EMBL" id="CAJNOQ010005697">
    <property type="protein sequence ID" value="CAF1108438.1"/>
    <property type="molecule type" value="Genomic_DNA"/>
</dbReference>
<dbReference type="Proteomes" id="UP000663829">
    <property type="component" value="Unassembled WGS sequence"/>
</dbReference>
<dbReference type="InterPro" id="IPR027107">
    <property type="entry name" value="Tuberin/Ral-act_asu"/>
</dbReference>
<evidence type="ECO:0000313" key="5">
    <source>
        <dbReference type="EMBL" id="CAF1108438.1"/>
    </source>
</evidence>